<evidence type="ECO:0000313" key="3">
    <source>
        <dbReference type="Proteomes" id="UP000633509"/>
    </source>
</evidence>
<proteinExistence type="predicted"/>
<dbReference type="EMBL" id="JADBEK010000001">
    <property type="protein sequence ID" value="MBE1584072.1"/>
    <property type="molecule type" value="Genomic_DNA"/>
</dbReference>
<reference evidence="2 3" key="1">
    <citation type="submission" date="2020-10" db="EMBL/GenBank/DDBJ databases">
        <title>Sequencing the genomes of 1000 actinobacteria strains.</title>
        <authorList>
            <person name="Klenk H.-P."/>
        </authorList>
    </citation>
    <scope>NUCLEOTIDE SEQUENCE [LARGE SCALE GENOMIC DNA]</scope>
    <source>
        <strain evidence="2 3">DSM 43173</strain>
    </source>
</reference>
<dbReference type="RefSeq" id="WP_192785069.1">
    <property type="nucleotide sequence ID" value="NZ_JADBEK010000001.1"/>
</dbReference>
<feature type="compositionally biased region" description="Basic and acidic residues" evidence="1">
    <location>
        <begin position="53"/>
        <end position="68"/>
    </location>
</feature>
<gene>
    <name evidence="2" type="ORF">H4W80_002330</name>
</gene>
<sequence>MSQSVPMGAQEPHAALHAAAALQEQAQNQQAIISRYATARDARQRAQETATARTRELRDRGTRLRAERQRADKLIAQITDRIDRLMAAPGVRRSDGSWVPELPSGADNITPRTRMVRDQVKRRFMLPSIGCFPLASGRR</sequence>
<feature type="region of interest" description="Disordered" evidence="1">
    <location>
        <begin position="38"/>
        <end position="68"/>
    </location>
</feature>
<keyword evidence="3" id="KW-1185">Reference proteome</keyword>
<name>A0ABR9LTV5_9ACTN</name>
<evidence type="ECO:0000313" key="2">
    <source>
        <dbReference type="EMBL" id="MBE1584072.1"/>
    </source>
</evidence>
<organism evidence="2 3">
    <name type="scientific">Nonomuraea angiospora</name>
    <dbReference type="NCBI Taxonomy" id="46172"/>
    <lineage>
        <taxon>Bacteria</taxon>
        <taxon>Bacillati</taxon>
        <taxon>Actinomycetota</taxon>
        <taxon>Actinomycetes</taxon>
        <taxon>Streptosporangiales</taxon>
        <taxon>Streptosporangiaceae</taxon>
        <taxon>Nonomuraea</taxon>
    </lineage>
</organism>
<accession>A0ABR9LTV5</accession>
<evidence type="ECO:0000256" key="1">
    <source>
        <dbReference type="SAM" id="MobiDB-lite"/>
    </source>
</evidence>
<comment type="caution">
    <text evidence="2">The sequence shown here is derived from an EMBL/GenBank/DDBJ whole genome shotgun (WGS) entry which is preliminary data.</text>
</comment>
<protein>
    <submittedName>
        <fullName evidence="2">Uncharacterized protein</fullName>
    </submittedName>
</protein>
<dbReference type="Proteomes" id="UP000633509">
    <property type="component" value="Unassembled WGS sequence"/>
</dbReference>